<sequence length="119" mass="13581">MTHNPYLPCLNKPIAFPPFHNSLVSHRKHIRAHALTRPYPSDSYKAVFVFHTRTTLAYQLPAPTLPVHFLSSSTRSASVSLCHSFQTRCGFLEYIFDLINSWCSALQLLLAYTQTATNW</sequence>
<gene>
    <name evidence="1" type="ORF">WMSIL1_LOCUS3142</name>
</gene>
<dbReference type="AlphaFoldDB" id="A0A564Y5Z9"/>
<dbReference type="Proteomes" id="UP000321570">
    <property type="component" value="Unassembled WGS sequence"/>
</dbReference>
<proteinExistence type="predicted"/>
<organism evidence="1 2">
    <name type="scientific">Hymenolepis diminuta</name>
    <name type="common">Rat tapeworm</name>
    <dbReference type="NCBI Taxonomy" id="6216"/>
    <lineage>
        <taxon>Eukaryota</taxon>
        <taxon>Metazoa</taxon>
        <taxon>Spiralia</taxon>
        <taxon>Lophotrochozoa</taxon>
        <taxon>Platyhelminthes</taxon>
        <taxon>Cestoda</taxon>
        <taxon>Eucestoda</taxon>
        <taxon>Cyclophyllidea</taxon>
        <taxon>Hymenolepididae</taxon>
        <taxon>Hymenolepis</taxon>
    </lineage>
</organism>
<dbReference type="EMBL" id="CABIJS010000089">
    <property type="protein sequence ID" value="VUZ42670.1"/>
    <property type="molecule type" value="Genomic_DNA"/>
</dbReference>
<keyword evidence="2" id="KW-1185">Reference proteome</keyword>
<evidence type="ECO:0000313" key="2">
    <source>
        <dbReference type="Proteomes" id="UP000321570"/>
    </source>
</evidence>
<protein>
    <submittedName>
        <fullName evidence="1">Uncharacterized protein</fullName>
    </submittedName>
</protein>
<accession>A0A564Y5Z9</accession>
<name>A0A564Y5Z9_HYMDI</name>
<evidence type="ECO:0000313" key="1">
    <source>
        <dbReference type="EMBL" id="VUZ42670.1"/>
    </source>
</evidence>
<reference evidence="1 2" key="1">
    <citation type="submission" date="2019-07" db="EMBL/GenBank/DDBJ databases">
        <authorList>
            <person name="Jastrzebski P J."/>
            <person name="Paukszto L."/>
            <person name="Jastrzebski P J."/>
        </authorList>
    </citation>
    <scope>NUCLEOTIDE SEQUENCE [LARGE SCALE GENOMIC DNA]</scope>
    <source>
        <strain evidence="1 2">WMS-il1</strain>
    </source>
</reference>